<evidence type="ECO:0000313" key="1">
    <source>
        <dbReference type="EMBL" id="MDQ1151641.1"/>
    </source>
</evidence>
<comment type="caution">
    <text evidence="1">The sequence shown here is derived from an EMBL/GenBank/DDBJ whole genome shotgun (WGS) entry which is preliminary data.</text>
</comment>
<organism evidence="1 2">
    <name type="scientific">Sphingobacterium zeae</name>
    <dbReference type="NCBI Taxonomy" id="1776859"/>
    <lineage>
        <taxon>Bacteria</taxon>
        <taxon>Pseudomonadati</taxon>
        <taxon>Bacteroidota</taxon>
        <taxon>Sphingobacteriia</taxon>
        <taxon>Sphingobacteriales</taxon>
        <taxon>Sphingobacteriaceae</taxon>
        <taxon>Sphingobacterium</taxon>
    </lineage>
</organism>
<protein>
    <submittedName>
        <fullName evidence="1">Uncharacterized protein</fullName>
    </submittedName>
</protein>
<dbReference type="EMBL" id="JAUTBA010000001">
    <property type="protein sequence ID" value="MDQ1151641.1"/>
    <property type="molecule type" value="Genomic_DNA"/>
</dbReference>
<gene>
    <name evidence="1" type="ORF">QE382_003625</name>
</gene>
<dbReference type="RefSeq" id="WP_307187103.1">
    <property type="nucleotide sequence ID" value="NZ_JAUTBA010000001.1"/>
</dbReference>
<dbReference type="PROSITE" id="PS51257">
    <property type="entry name" value="PROKAR_LIPOPROTEIN"/>
    <property type="match status" value="1"/>
</dbReference>
<name>A0ABU0U9V4_9SPHI</name>
<reference evidence="1 2" key="1">
    <citation type="submission" date="2023-07" db="EMBL/GenBank/DDBJ databases">
        <title>Functional and genomic diversity of the sorghum phyllosphere microbiome.</title>
        <authorList>
            <person name="Shade A."/>
        </authorList>
    </citation>
    <scope>NUCLEOTIDE SEQUENCE [LARGE SCALE GENOMIC DNA]</scope>
    <source>
        <strain evidence="1 2">SORGH_AS_0892</strain>
    </source>
</reference>
<dbReference type="Proteomes" id="UP001244640">
    <property type="component" value="Unassembled WGS sequence"/>
</dbReference>
<evidence type="ECO:0000313" key="2">
    <source>
        <dbReference type="Proteomes" id="UP001244640"/>
    </source>
</evidence>
<accession>A0ABU0U9V4</accession>
<keyword evidence="2" id="KW-1185">Reference proteome</keyword>
<sequence>MRKKLYFTFFSLLSLTYSCQKDKTSNQETNQIIQEFTQDNYHTFAKSLAKIIDNKEIKAALKAKALEKFDGDYDVLVKDFVLVKLKDGNSVLDLLTEQNEEIRSIIANNPLLTIYVPELTIFSANNWDTEKTTPIIAIRNNKGGNKIYAYNTRLNIIELDKKIEPTIPTILVKSNERLPFIDNESVQIVNSKPFSKIASDRTGSDRSKDMGFAPRIEEAISKGLPLSNIRDYVYYGLDPKNNILKGELNSQNYAEHIRAIELTSKAVLDKIADWGEGDLEIKITVNIPQRDGTPLQISKAIFCKKTDLYQEPTSRKEGFVRLFVGFDPIQIATWDNYNLGNLWTFHAEEFDEGEERTSTETIENTFTKEGGGSFEVTLKEIFKIGLSGKVSEVERKTTTFTMKSTNNSDNLYGAILNYLEPIAIADGTGNYNPYYLNTGAIKIRVEPYPTGGIPPTNTGGTRPR</sequence>
<proteinExistence type="predicted"/>